<dbReference type="InterPro" id="IPR051159">
    <property type="entry name" value="Hexapeptide_acetyltransf"/>
</dbReference>
<dbReference type="Gene3D" id="2.160.10.10">
    <property type="entry name" value="Hexapeptide repeat proteins"/>
    <property type="match status" value="1"/>
</dbReference>
<evidence type="ECO:0008006" key="4">
    <source>
        <dbReference type="Google" id="ProtNLM"/>
    </source>
</evidence>
<organism evidence="2 3">
    <name type="scientific">Aliarcobacter butzleri L355</name>
    <dbReference type="NCBI Taxonomy" id="1447263"/>
    <lineage>
        <taxon>Bacteria</taxon>
        <taxon>Pseudomonadati</taxon>
        <taxon>Campylobacterota</taxon>
        <taxon>Epsilonproteobacteria</taxon>
        <taxon>Campylobacterales</taxon>
        <taxon>Arcobacteraceae</taxon>
        <taxon>Aliarcobacter</taxon>
    </lineage>
</organism>
<dbReference type="Pfam" id="PF00132">
    <property type="entry name" value="Hexapep"/>
    <property type="match status" value="1"/>
</dbReference>
<proteinExistence type="predicted"/>
<evidence type="ECO:0000313" key="2">
    <source>
        <dbReference type="EMBL" id="KLE11775.1"/>
    </source>
</evidence>
<evidence type="ECO:0000256" key="1">
    <source>
        <dbReference type="SAM" id="Phobius"/>
    </source>
</evidence>
<feature type="transmembrane region" description="Helical" evidence="1">
    <location>
        <begin position="6"/>
        <end position="24"/>
    </location>
</feature>
<name>A0A0G9L189_9BACT</name>
<reference evidence="2 3" key="1">
    <citation type="submission" date="2014-01" db="EMBL/GenBank/DDBJ databases">
        <title>Development of a Comparative Genomic Fingerprinting Assay for High Resolution Genotyping of Arcobacter butzleri.</title>
        <authorList>
            <person name="Webb A.L."/>
            <person name="Inglis G.D."/>
            <person name="Kruczkiewicz P."/>
            <person name="Selinger L.B."/>
            <person name="Taboada E.N."/>
        </authorList>
    </citation>
    <scope>NUCLEOTIDE SEQUENCE [LARGE SCALE GENOMIC DNA]</scope>
    <source>
        <strain evidence="2 3">L355</strain>
    </source>
</reference>
<dbReference type="PANTHER" id="PTHR23416">
    <property type="entry name" value="SIALIC ACID SYNTHASE-RELATED"/>
    <property type="match status" value="1"/>
</dbReference>
<dbReference type="Pfam" id="PF14602">
    <property type="entry name" value="Hexapep_2"/>
    <property type="match status" value="1"/>
</dbReference>
<dbReference type="Proteomes" id="UP000035154">
    <property type="component" value="Unassembled WGS sequence"/>
</dbReference>
<dbReference type="RefSeq" id="WP_052943074.1">
    <property type="nucleotide sequence ID" value="NZ_JAIW01000002.1"/>
</dbReference>
<keyword evidence="1" id="KW-0812">Transmembrane</keyword>
<keyword evidence="1" id="KW-0472">Membrane</keyword>
<comment type="caution">
    <text evidence="2">The sequence shown here is derived from an EMBL/GenBank/DDBJ whole genome shotgun (WGS) entry which is preliminary data.</text>
</comment>
<sequence>MKLTNLLIYPIFFIFNHLSFRVILPKNIRRKVDFIRTKLIMLMGSRIGKDVYFSKNFFTTNFENLSFGDNGTIGMNCEFYSYDKITIGDNFLIGSNVVIHTAEHIFSDSTKPIIEQGSIYKHVSIGDNVYLGSGVTIISGVKIYDNVIVGSGGVVTKDLESGWIYGGNPVKKIKRLYSEE</sequence>
<dbReference type="InterPro" id="IPR001451">
    <property type="entry name" value="Hexapep"/>
</dbReference>
<dbReference type="PANTHER" id="PTHR23416:SF78">
    <property type="entry name" value="LIPOPOLYSACCHARIDE BIOSYNTHESIS O-ACETYL TRANSFERASE WBBJ-RELATED"/>
    <property type="match status" value="1"/>
</dbReference>
<evidence type="ECO:0000313" key="3">
    <source>
        <dbReference type="Proteomes" id="UP000035154"/>
    </source>
</evidence>
<dbReference type="EMBL" id="JAIW01000002">
    <property type="protein sequence ID" value="KLE11775.1"/>
    <property type="molecule type" value="Genomic_DNA"/>
</dbReference>
<keyword evidence="1" id="KW-1133">Transmembrane helix</keyword>
<dbReference type="AlphaFoldDB" id="A0A0G9L189"/>
<dbReference type="CDD" id="cd04647">
    <property type="entry name" value="LbH_MAT_like"/>
    <property type="match status" value="1"/>
</dbReference>
<dbReference type="PATRIC" id="fig|1447263.3.peg.11"/>
<gene>
    <name evidence="2" type="ORF">AF80_00055</name>
</gene>
<dbReference type="InterPro" id="IPR011004">
    <property type="entry name" value="Trimer_LpxA-like_sf"/>
</dbReference>
<accession>A0A0G9L189</accession>
<protein>
    <recommendedName>
        <fullName evidence="4">Acetyltransferase</fullName>
    </recommendedName>
</protein>
<dbReference type="SUPFAM" id="SSF51161">
    <property type="entry name" value="Trimeric LpxA-like enzymes"/>
    <property type="match status" value="1"/>
</dbReference>